<keyword evidence="1" id="KW-0732">Signal</keyword>
<dbReference type="SUPFAM" id="SSF52266">
    <property type="entry name" value="SGNH hydrolase"/>
    <property type="match status" value="1"/>
</dbReference>
<gene>
    <name evidence="3" type="ORF">DMT42_34395</name>
</gene>
<evidence type="ECO:0000256" key="1">
    <source>
        <dbReference type="SAM" id="SignalP"/>
    </source>
</evidence>
<keyword evidence="3" id="KW-0378">Hydrolase</keyword>
<accession>A0A2U9PB91</accession>
<reference evidence="3 4" key="1">
    <citation type="submission" date="2018-06" db="EMBL/GenBank/DDBJ databases">
        <title>The complete genome sequence of a nosiheptide producer Streptomyces actuosus ATCC 25421: deducing the ability of producing a new class III lantibiotics.</title>
        <authorList>
            <person name="Liu W."/>
            <person name="Sun F."/>
            <person name="Hu Y."/>
        </authorList>
    </citation>
    <scope>NUCLEOTIDE SEQUENCE [LARGE SCALE GENOMIC DNA]</scope>
    <source>
        <strain evidence="3 4">ATCC 25421</strain>
    </source>
</reference>
<dbReference type="AlphaFoldDB" id="A0A2U9PB91"/>
<sequence length="442" mass="46387">MKRATSLAGLTVTTAVAVACAVVPATLVATRGEPSRAPGLSAPAAASAHWVHTWSAMPQLTEPGNMPPAPFTGTDRVLDHTTLRQTVHLSLGGERIRLRFSNAFGGTSLPITGVSVALPAGGRAGVSAVVPGSSRTVTFGGQPGIEIPKGAQTVSDPLDLDVPPGGNLTVTLYLERGQASTDITSHPGSRTTSYLVDGNHLDDQELTGATPVDHWYFLSGVETLARRPASATVLLGDSLTDGRGSTTNGNDRWPDQLLTRLQADRGTAGVALVNEAAGGNRVLRDGLGPNVLARLDRDVLATSGVDRLLVFEGVNDIGTAEATPAAMRQITAELVGAYRQIVARAHAQGIRVYGATLTPLTGHAYDDPDGLRESARQAVNRWIRTSGTFDAVVDFDATVRDPQDPRRLLPAYDTGDHLHLNPAGYRALAQAVPLGLFRGQPR</sequence>
<organism evidence="3 4">
    <name type="scientific">Streptomyces actuosus</name>
    <dbReference type="NCBI Taxonomy" id="1885"/>
    <lineage>
        <taxon>Bacteria</taxon>
        <taxon>Bacillati</taxon>
        <taxon>Actinomycetota</taxon>
        <taxon>Actinomycetes</taxon>
        <taxon>Kitasatosporales</taxon>
        <taxon>Streptomycetaceae</taxon>
        <taxon>Streptomyces</taxon>
    </lineage>
</organism>
<dbReference type="KEGG" id="sact:DMT42_34395"/>
<evidence type="ECO:0000259" key="2">
    <source>
        <dbReference type="Pfam" id="PF13472"/>
    </source>
</evidence>
<dbReference type="Gene3D" id="3.40.50.1110">
    <property type="entry name" value="SGNH hydrolase"/>
    <property type="match status" value="1"/>
</dbReference>
<evidence type="ECO:0000313" key="4">
    <source>
        <dbReference type="Proteomes" id="UP000247634"/>
    </source>
</evidence>
<dbReference type="InterPro" id="IPR013830">
    <property type="entry name" value="SGNH_hydro"/>
</dbReference>
<protein>
    <submittedName>
        <fullName evidence="3">SGNH hydrolase</fullName>
    </submittedName>
</protein>
<feature type="domain" description="SGNH hydrolase-type esterase" evidence="2">
    <location>
        <begin position="234"/>
        <end position="427"/>
    </location>
</feature>
<dbReference type="PANTHER" id="PTHR43784:SF2">
    <property type="entry name" value="GDSL-LIKE LIPASE_ACYLHYDROLASE, PUTATIVE (AFU_ORTHOLOGUE AFUA_2G00820)-RELATED"/>
    <property type="match status" value="1"/>
</dbReference>
<keyword evidence="4" id="KW-1185">Reference proteome</keyword>
<dbReference type="GO" id="GO:0016787">
    <property type="term" value="F:hydrolase activity"/>
    <property type="evidence" value="ECO:0007669"/>
    <property type="project" value="UniProtKB-KW"/>
</dbReference>
<proteinExistence type="predicted"/>
<dbReference type="CDD" id="cd01830">
    <property type="entry name" value="XynE_like"/>
    <property type="match status" value="1"/>
</dbReference>
<feature type="chain" id="PRO_5039003496" evidence="1">
    <location>
        <begin position="20"/>
        <end position="442"/>
    </location>
</feature>
<dbReference type="Proteomes" id="UP000247634">
    <property type="component" value="Chromosome"/>
</dbReference>
<dbReference type="EMBL" id="CP029788">
    <property type="protein sequence ID" value="AWT46857.1"/>
    <property type="molecule type" value="Genomic_DNA"/>
</dbReference>
<dbReference type="PROSITE" id="PS51257">
    <property type="entry name" value="PROKAR_LIPOPROTEIN"/>
    <property type="match status" value="1"/>
</dbReference>
<name>A0A2U9PB91_STRAS</name>
<evidence type="ECO:0000313" key="3">
    <source>
        <dbReference type="EMBL" id="AWT46857.1"/>
    </source>
</evidence>
<dbReference type="Pfam" id="PF13472">
    <property type="entry name" value="Lipase_GDSL_2"/>
    <property type="match status" value="1"/>
</dbReference>
<dbReference type="InterPro" id="IPR036514">
    <property type="entry name" value="SGNH_hydro_sf"/>
</dbReference>
<dbReference type="OrthoDB" id="1828825at2"/>
<dbReference type="InterPro" id="IPR053140">
    <property type="entry name" value="GDSL_Rv0518-like"/>
</dbReference>
<dbReference type="RefSeq" id="WP_110634329.1">
    <property type="nucleotide sequence ID" value="NZ_CP029788.1"/>
</dbReference>
<dbReference type="PANTHER" id="PTHR43784">
    <property type="entry name" value="GDSL-LIKE LIPASE/ACYLHYDROLASE, PUTATIVE (AFU_ORTHOLOGUE AFUA_2G00820)-RELATED"/>
    <property type="match status" value="1"/>
</dbReference>
<feature type="signal peptide" evidence="1">
    <location>
        <begin position="1"/>
        <end position="19"/>
    </location>
</feature>